<evidence type="ECO:0000313" key="4">
    <source>
        <dbReference type="Proteomes" id="UP000050525"/>
    </source>
</evidence>
<feature type="compositionally biased region" description="Basic and acidic residues" evidence="1">
    <location>
        <begin position="43"/>
        <end position="56"/>
    </location>
</feature>
<dbReference type="Proteomes" id="UP000050525">
    <property type="component" value="Unassembled WGS sequence"/>
</dbReference>
<feature type="region of interest" description="Disordered" evidence="1">
    <location>
        <begin position="32"/>
        <end position="102"/>
    </location>
</feature>
<gene>
    <name evidence="3" type="ORF">Y1Q_0020538</name>
</gene>
<accession>A0A151P3X5</accession>
<dbReference type="AlphaFoldDB" id="A0A151P3X5"/>
<dbReference type="EMBL" id="AKHW03001125">
    <property type="protein sequence ID" value="KYO43756.1"/>
    <property type="molecule type" value="Genomic_DNA"/>
</dbReference>
<evidence type="ECO:0000313" key="3">
    <source>
        <dbReference type="EMBL" id="KYO43756.1"/>
    </source>
</evidence>
<feature type="signal peptide" evidence="2">
    <location>
        <begin position="1"/>
        <end position="20"/>
    </location>
</feature>
<sequence>MGRPWLVLLLALALLEAALAGHILQELLDRERGAAQDGDQAEDSLRERLGKEKAAAEELSPSHHTSLAGNILPPPLEDCRAGVSRDDGSNAAQLGPAQTLMP</sequence>
<name>A0A151P3X5_ALLMI</name>
<proteinExistence type="predicted"/>
<protein>
    <submittedName>
        <fullName evidence="3">Uncharacterized protein</fullName>
    </submittedName>
</protein>
<reference evidence="3 4" key="1">
    <citation type="journal article" date="2012" name="Genome Biol.">
        <title>Sequencing three crocodilian genomes to illuminate the evolution of archosaurs and amniotes.</title>
        <authorList>
            <person name="St John J.A."/>
            <person name="Braun E.L."/>
            <person name="Isberg S.R."/>
            <person name="Miles L.G."/>
            <person name="Chong A.Y."/>
            <person name="Gongora J."/>
            <person name="Dalzell P."/>
            <person name="Moran C."/>
            <person name="Bed'hom B."/>
            <person name="Abzhanov A."/>
            <person name="Burgess S.C."/>
            <person name="Cooksey A.M."/>
            <person name="Castoe T.A."/>
            <person name="Crawford N.G."/>
            <person name="Densmore L.D."/>
            <person name="Drew J.C."/>
            <person name="Edwards S.V."/>
            <person name="Faircloth B.C."/>
            <person name="Fujita M.K."/>
            <person name="Greenwold M.J."/>
            <person name="Hoffmann F.G."/>
            <person name="Howard J.M."/>
            <person name="Iguchi T."/>
            <person name="Janes D.E."/>
            <person name="Khan S.Y."/>
            <person name="Kohno S."/>
            <person name="de Koning A.J."/>
            <person name="Lance S.L."/>
            <person name="McCarthy F.M."/>
            <person name="McCormack J.E."/>
            <person name="Merchant M.E."/>
            <person name="Peterson D.G."/>
            <person name="Pollock D.D."/>
            <person name="Pourmand N."/>
            <person name="Raney B.J."/>
            <person name="Roessler K.A."/>
            <person name="Sanford J.R."/>
            <person name="Sawyer R.H."/>
            <person name="Schmidt C.J."/>
            <person name="Triplett E.W."/>
            <person name="Tuberville T.D."/>
            <person name="Venegas-Anaya M."/>
            <person name="Howard J.T."/>
            <person name="Jarvis E.D."/>
            <person name="Guillette L.J.Jr."/>
            <person name="Glenn T.C."/>
            <person name="Green R.E."/>
            <person name="Ray D.A."/>
        </authorList>
    </citation>
    <scope>NUCLEOTIDE SEQUENCE [LARGE SCALE GENOMIC DNA]</scope>
    <source>
        <strain evidence="3">KSC_2009_1</strain>
    </source>
</reference>
<feature type="chain" id="PRO_5007586652" evidence="2">
    <location>
        <begin position="21"/>
        <end position="102"/>
    </location>
</feature>
<comment type="caution">
    <text evidence="3">The sequence shown here is derived from an EMBL/GenBank/DDBJ whole genome shotgun (WGS) entry which is preliminary data.</text>
</comment>
<evidence type="ECO:0000256" key="1">
    <source>
        <dbReference type="SAM" id="MobiDB-lite"/>
    </source>
</evidence>
<keyword evidence="4" id="KW-1185">Reference proteome</keyword>
<organism evidence="3 4">
    <name type="scientific">Alligator mississippiensis</name>
    <name type="common">American alligator</name>
    <dbReference type="NCBI Taxonomy" id="8496"/>
    <lineage>
        <taxon>Eukaryota</taxon>
        <taxon>Metazoa</taxon>
        <taxon>Chordata</taxon>
        <taxon>Craniata</taxon>
        <taxon>Vertebrata</taxon>
        <taxon>Euteleostomi</taxon>
        <taxon>Archelosauria</taxon>
        <taxon>Archosauria</taxon>
        <taxon>Crocodylia</taxon>
        <taxon>Alligatoridae</taxon>
        <taxon>Alligatorinae</taxon>
        <taxon>Alligator</taxon>
    </lineage>
</organism>
<feature type="compositionally biased region" description="Basic and acidic residues" evidence="1">
    <location>
        <begin position="77"/>
        <end position="88"/>
    </location>
</feature>
<evidence type="ECO:0000256" key="2">
    <source>
        <dbReference type="SAM" id="SignalP"/>
    </source>
</evidence>
<keyword evidence="2" id="KW-0732">Signal</keyword>